<feature type="domain" description="Thioredoxin" evidence="5">
    <location>
        <begin position="324"/>
        <end position="484"/>
    </location>
</feature>
<evidence type="ECO:0000256" key="4">
    <source>
        <dbReference type="ARBA" id="ARBA00023284"/>
    </source>
</evidence>
<dbReference type="PROSITE" id="PS51257">
    <property type="entry name" value="PROKAR_LIPOPROTEIN"/>
    <property type="match status" value="1"/>
</dbReference>
<dbReference type="Gene3D" id="3.40.30.10">
    <property type="entry name" value="Glutaredoxin"/>
    <property type="match status" value="1"/>
</dbReference>
<dbReference type="RefSeq" id="WP_379665618.1">
    <property type="nucleotide sequence ID" value="NZ_JBHULH010000003.1"/>
</dbReference>
<evidence type="ECO:0000313" key="6">
    <source>
        <dbReference type="EMBL" id="MFD2566908.1"/>
    </source>
</evidence>
<dbReference type="Pfam" id="PF08534">
    <property type="entry name" value="Redoxin"/>
    <property type="match status" value="1"/>
</dbReference>
<evidence type="ECO:0000256" key="3">
    <source>
        <dbReference type="ARBA" id="ARBA00023157"/>
    </source>
</evidence>
<evidence type="ECO:0000313" key="7">
    <source>
        <dbReference type="Proteomes" id="UP001597508"/>
    </source>
</evidence>
<organism evidence="6 7">
    <name type="scientific">Pseudotenacibaculum haliotis</name>
    <dbReference type="NCBI Taxonomy" id="1862138"/>
    <lineage>
        <taxon>Bacteria</taxon>
        <taxon>Pseudomonadati</taxon>
        <taxon>Bacteroidota</taxon>
        <taxon>Flavobacteriia</taxon>
        <taxon>Flavobacteriales</taxon>
        <taxon>Flavobacteriaceae</taxon>
        <taxon>Pseudotenacibaculum</taxon>
    </lineage>
</organism>
<dbReference type="SUPFAM" id="SSF52833">
    <property type="entry name" value="Thioredoxin-like"/>
    <property type="match status" value="1"/>
</dbReference>
<keyword evidence="7" id="KW-1185">Reference proteome</keyword>
<keyword evidence="2" id="KW-0201">Cytochrome c-type biogenesis</keyword>
<protein>
    <submittedName>
        <fullName evidence="6">TlpA family protein disulfide reductase</fullName>
    </submittedName>
</protein>
<name>A0ABW5LSE9_9FLAO</name>
<comment type="subcellular location">
    <subcellularLocation>
        <location evidence="1">Cell envelope</location>
    </subcellularLocation>
</comment>
<accession>A0ABW5LSE9</accession>
<dbReference type="Proteomes" id="UP001597508">
    <property type="component" value="Unassembled WGS sequence"/>
</dbReference>
<evidence type="ECO:0000256" key="2">
    <source>
        <dbReference type="ARBA" id="ARBA00022748"/>
    </source>
</evidence>
<dbReference type="PROSITE" id="PS51352">
    <property type="entry name" value="THIOREDOXIN_2"/>
    <property type="match status" value="1"/>
</dbReference>
<dbReference type="CDD" id="cd02966">
    <property type="entry name" value="TlpA_like_family"/>
    <property type="match status" value="1"/>
</dbReference>
<dbReference type="InterPro" id="IPR013766">
    <property type="entry name" value="Thioredoxin_domain"/>
</dbReference>
<keyword evidence="3" id="KW-1015">Disulfide bond</keyword>
<gene>
    <name evidence="6" type="ORF">ACFSRZ_05965</name>
</gene>
<keyword evidence="4" id="KW-0676">Redox-active center</keyword>
<evidence type="ECO:0000259" key="5">
    <source>
        <dbReference type="PROSITE" id="PS51352"/>
    </source>
</evidence>
<dbReference type="InterPro" id="IPR013740">
    <property type="entry name" value="Redoxin"/>
</dbReference>
<reference evidence="7" key="1">
    <citation type="journal article" date="2019" name="Int. J. Syst. Evol. Microbiol.">
        <title>The Global Catalogue of Microorganisms (GCM) 10K type strain sequencing project: providing services to taxonomists for standard genome sequencing and annotation.</title>
        <authorList>
            <consortium name="The Broad Institute Genomics Platform"/>
            <consortium name="The Broad Institute Genome Sequencing Center for Infectious Disease"/>
            <person name="Wu L."/>
            <person name="Ma J."/>
        </authorList>
    </citation>
    <scope>NUCLEOTIDE SEQUENCE [LARGE SCALE GENOMIC DNA]</scope>
    <source>
        <strain evidence="7">KCTC 52127</strain>
    </source>
</reference>
<dbReference type="PANTHER" id="PTHR42852">
    <property type="entry name" value="THIOL:DISULFIDE INTERCHANGE PROTEIN DSBE"/>
    <property type="match status" value="1"/>
</dbReference>
<dbReference type="PANTHER" id="PTHR42852:SF6">
    <property type="entry name" value="THIOL:DISULFIDE INTERCHANGE PROTEIN DSBE"/>
    <property type="match status" value="1"/>
</dbReference>
<sequence>MKRITLLLLLLITIVSCKKQDSYQETEIIITTAGETIEDVEIYRSEQGIDLWSNKVTKLKKNDQGEFVLKLIIDTAEYARIKAGDNRAILAVFPGQKYKVHFTEKTKEFSLDNAKGQEILNNADRIPAQTFVFLNRFTKDSTPELVSKKIAVLKGKETSKMDSLLATKEIDESFYKYLQKEADFYYANAAVSVADFKSRRNKALKNDYVAFIEKTLEQYPYSKPDLIPYSWQSYVSENFVSRNVYNSYSRDQLDDYYDKDSIHFLFAQTIQTEIKEQYKEPIFAYYIINSVKQKRHEKSLIKIFDDFKTTYPKSSYIKYLEADIQEIKEYQDKIARGLSDDVNIIEDEKVNTFKDLLSKFKGEKLYVDMWATWCGPCKKEFEVNHKIDKLLKDNGYKKLYISVDRASVKDKWIELIKFYDLAGYHHLANKAFFKHFANNYTNTKKGRVSLPQYLIIDEKGTIVTKNAPRPSQYKDLERALKNSK</sequence>
<proteinExistence type="predicted"/>
<dbReference type="EMBL" id="JBHULH010000003">
    <property type="protein sequence ID" value="MFD2566908.1"/>
    <property type="molecule type" value="Genomic_DNA"/>
</dbReference>
<dbReference type="InterPro" id="IPR036249">
    <property type="entry name" value="Thioredoxin-like_sf"/>
</dbReference>
<comment type="caution">
    <text evidence="6">The sequence shown here is derived from an EMBL/GenBank/DDBJ whole genome shotgun (WGS) entry which is preliminary data.</text>
</comment>
<evidence type="ECO:0000256" key="1">
    <source>
        <dbReference type="ARBA" id="ARBA00004196"/>
    </source>
</evidence>
<dbReference type="InterPro" id="IPR050553">
    <property type="entry name" value="Thioredoxin_ResA/DsbE_sf"/>
</dbReference>